<evidence type="ECO:0000256" key="3">
    <source>
        <dbReference type="SAM" id="MobiDB-lite"/>
    </source>
</evidence>
<feature type="compositionally biased region" description="Polar residues" evidence="3">
    <location>
        <begin position="228"/>
        <end position="240"/>
    </location>
</feature>
<feature type="region of interest" description="Disordered" evidence="3">
    <location>
        <begin position="221"/>
        <end position="240"/>
    </location>
</feature>
<comment type="caution">
    <text evidence="4">The sequence shown here is derived from an EMBL/GenBank/DDBJ whole genome shotgun (WGS) entry which is preliminary data.</text>
</comment>
<keyword evidence="5" id="KW-1185">Reference proteome</keyword>
<organism evidence="4 5">
    <name type="scientific">Marinobacter xestospongiae</name>
    <dbReference type="NCBI Taxonomy" id="994319"/>
    <lineage>
        <taxon>Bacteria</taxon>
        <taxon>Pseudomonadati</taxon>
        <taxon>Pseudomonadota</taxon>
        <taxon>Gammaproteobacteria</taxon>
        <taxon>Pseudomonadales</taxon>
        <taxon>Marinobacteraceae</taxon>
        <taxon>Marinobacter</taxon>
    </lineage>
</organism>
<protein>
    <submittedName>
        <fullName evidence="4">PspA/IM30 family protein</fullName>
    </submittedName>
</protein>
<feature type="coiled-coil region" evidence="2">
    <location>
        <begin position="28"/>
        <end position="83"/>
    </location>
</feature>
<evidence type="ECO:0000313" key="4">
    <source>
        <dbReference type="EMBL" id="MDV2077892.1"/>
    </source>
</evidence>
<dbReference type="Proteomes" id="UP001269819">
    <property type="component" value="Unassembled WGS sequence"/>
</dbReference>
<dbReference type="Pfam" id="PF04012">
    <property type="entry name" value="PspA_IM30"/>
    <property type="match status" value="1"/>
</dbReference>
<sequence>MMIWRKVGTLFRASACEPAEKLVDANALRILAQELRETEQAMVQAKRELASLMAEGRQLERHNSQLERVIRERETQAREAMARGEDALAEELAEAIARDENLLTEQRQHADRLASQEKSLREQLRLAAHALQRYKREMSLARANHNAEQVLRQLGSQTSGLQAHLGDVAQSVERIRSRQSHRSDVNDALQELDREASGEDLEQRLQRAGIATGKQDASAVLARLRAGSESTGEDGQSTRP</sequence>
<proteinExistence type="inferred from homology"/>
<evidence type="ECO:0000256" key="1">
    <source>
        <dbReference type="ARBA" id="ARBA00043985"/>
    </source>
</evidence>
<reference evidence="4 5" key="1">
    <citation type="submission" date="2023-10" db="EMBL/GenBank/DDBJ databases">
        <title>Characteristics and mechanism of a salt-tolerant marine origin heterotrophic nitrifying- aerobic denitrifying bacteria Marinobacter xestospongiae HN1.</title>
        <authorList>
            <person name="Qi R."/>
        </authorList>
    </citation>
    <scope>NUCLEOTIDE SEQUENCE [LARGE SCALE GENOMIC DNA]</scope>
    <source>
        <strain evidence="4 5">HN1</strain>
    </source>
</reference>
<dbReference type="InterPro" id="IPR007157">
    <property type="entry name" value="PspA_VIPP1"/>
</dbReference>
<gene>
    <name evidence="4" type="ORF">RYS15_04325</name>
</gene>
<comment type="similarity">
    <text evidence="1">Belongs to the PspA/Vipp/IM30 family.</text>
</comment>
<feature type="region of interest" description="Disordered" evidence="3">
    <location>
        <begin position="192"/>
        <end position="216"/>
    </location>
</feature>
<dbReference type="RefSeq" id="WP_316972758.1">
    <property type="nucleotide sequence ID" value="NZ_JAWIIJ010000002.1"/>
</dbReference>
<feature type="compositionally biased region" description="Basic and acidic residues" evidence="3">
    <location>
        <begin position="192"/>
        <end position="205"/>
    </location>
</feature>
<keyword evidence="2" id="KW-0175">Coiled coil</keyword>
<accession>A0ABU3VUD8</accession>
<name>A0ABU3VUD8_9GAMM</name>
<evidence type="ECO:0000313" key="5">
    <source>
        <dbReference type="Proteomes" id="UP001269819"/>
    </source>
</evidence>
<evidence type="ECO:0000256" key="2">
    <source>
        <dbReference type="SAM" id="Coils"/>
    </source>
</evidence>
<dbReference type="EMBL" id="JAWIIJ010000002">
    <property type="protein sequence ID" value="MDV2077892.1"/>
    <property type="molecule type" value="Genomic_DNA"/>
</dbReference>